<keyword evidence="1" id="KW-0472">Membrane</keyword>
<dbReference type="AlphaFoldDB" id="A0A9X3D9Z9"/>
<dbReference type="InterPro" id="IPR002656">
    <property type="entry name" value="Acyl_transf_3_dom"/>
</dbReference>
<dbReference type="Proteomes" id="UP001142592">
    <property type="component" value="Unassembled WGS sequence"/>
</dbReference>
<evidence type="ECO:0000256" key="1">
    <source>
        <dbReference type="SAM" id="Phobius"/>
    </source>
</evidence>
<evidence type="ECO:0000313" key="4">
    <source>
        <dbReference type="Proteomes" id="UP001142592"/>
    </source>
</evidence>
<protein>
    <submittedName>
        <fullName evidence="3">Acyltransferase</fullName>
    </submittedName>
</protein>
<feature type="transmembrane region" description="Helical" evidence="1">
    <location>
        <begin position="185"/>
        <end position="206"/>
    </location>
</feature>
<dbReference type="GO" id="GO:0000271">
    <property type="term" value="P:polysaccharide biosynthetic process"/>
    <property type="evidence" value="ECO:0007669"/>
    <property type="project" value="TreeGrafter"/>
</dbReference>
<reference evidence="3" key="1">
    <citation type="submission" date="2022-11" db="EMBL/GenBank/DDBJ databases">
        <authorList>
            <person name="Graham C."/>
            <person name="Newman J.D."/>
        </authorList>
    </citation>
    <scope>NUCLEOTIDE SEQUENCE</scope>
    <source>
        <strain evidence="3">DSM 19486</strain>
    </source>
</reference>
<dbReference type="RefSeq" id="WP_157258896.1">
    <property type="nucleotide sequence ID" value="NZ_JAPJUH010000001.1"/>
</dbReference>
<gene>
    <name evidence="3" type="ORF">OQZ29_02740</name>
</gene>
<proteinExistence type="predicted"/>
<dbReference type="InterPro" id="IPR050879">
    <property type="entry name" value="Acyltransferase_3"/>
</dbReference>
<feature type="domain" description="Acyltransferase 3" evidence="2">
    <location>
        <begin position="7"/>
        <end position="326"/>
    </location>
</feature>
<dbReference type="PANTHER" id="PTHR23028:SF53">
    <property type="entry name" value="ACYL_TRANSF_3 DOMAIN-CONTAINING PROTEIN"/>
    <property type="match status" value="1"/>
</dbReference>
<feature type="transmembrane region" description="Helical" evidence="1">
    <location>
        <begin position="153"/>
        <end position="179"/>
    </location>
</feature>
<evidence type="ECO:0000313" key="3">
    <source>
        <dbReference type="EMBL" id="MCX3263642.1"/>
    </source>
</evidence>
<keyword evidence="4" id="KW-1185">Reference proteome</keyword>
<sequence length="358" mass="41365">MDNKRLKYLDAMRGVAVLMVLMVHSTELSDITQLKPMISNFIESGVFGVQFFFVISSYTLFYTLYHHKKSSVNFYLRRLFRIAPAYYVAILFYSFHNQTFGVGELLNFTFTHSFSPQYINSIVPGGWSIGIEMFFYLIVPFLFLYITNLNKAIYFFSITLIVKLLCYYLIKLPIFLVAANDGSFMYFWFPNQLPVFAIGFILFFCIQKPEMISKQLNLALLGVAGLVIFSLMTSLQIFSNHIVISVAFAVVLAFSANVRSYSLLENKILLFIGKISYSAYLWQYATIFLLKEIGFYNFISKDISASSYINFALNFFILFMFTSFTAYISFVTIEKPGQKLGLKIVNRYFSQHERVVNS</sequence>
<feature type="transmembrane region" description="Helical" evidence="1">
    <location>
        <begin position="218"/>
        <end position="235"/>
    </location>
</feature>
<keyword evidence="1" id="KW-0812">Transmembrane</keyword>
<feature type="transmembrane region" description="Helical" evidence="1">
    <location>
        <begin position="85"/>
        <end position="106"/>
    </location>
</feature>
<keyword evidence="3" id="KW-0012">Acyltransferase</keyword>
<feature type="transmembrane region" description="Helical" evidence="1">
    <location>
        <begin position="126"/>
        <end position="146"/>
    </location>
</feature>
<keyword evidence="3" id="KW-0808">Transferase</keyword>
<name>A0A9X3D9Z9_9SPHI</name>
<dbReference type="Pfam" id="PF01757">
    <property type="entry name" value="Acyl_transf_3"/>
    <property type="match status" value="1"/>
</dbReference>
<accession>A0A9X3D9Z9</accession>
<organism evidence="3 4">
    <name type="scientific">Pedobacter agri</name>
    <dbReference type="NCBI Taxonomy" id="454586"/>
    <lineage>
        <taxon>Bacteria</taxon>
        <taxon>Pseudomonadati</taxon>
        <taxon>Bacteroidota</taxon>
        <taxon>Sphingobacteriia</taxon>
        <taxon>Sphingobacteriales</taxon>
        <taxon>Sphingobacteriaceae</taxon>
        <taxon>Pedobacter</taxon>
    </lineage>
</organism>
<dbReference type="GO" id="GO:0016747">
    <property type="term" value="F:acyltransferase activity, transferring groups other than amino-acyl groups"/>
    <property type="evidence" value="ECO:0007669"/>
    <property type="project" value="InterPro"/>
</dbReference>
<keyword evidence="1" id="KW-1133">Transmembrane helix</keyword>
<dbReference type="PANTHER" id="PTHR23028">
    <property type="entry name" value="ACETYLTRANSFERASE"/>
    <property type="match status" value="1"/>
</dbReference>
<dbReference type="GO" id="GO:0016020">
    <property type="term" value="C:membrane"/>
    <property type="evidence" value="ECO:0007669"/>
    <property type="project" value="TreeGrafter"/>
</dbReference>
<feature type="transmembrane region" description="Helical" evidence="1">
    <location>
        <begin position="311"/>
        <end position="333"/>
    </location>
</feature>
<feature type="transmembrane region" description="Helical" evidence="1">
    <location>
        <begin position="279"/>
        <end position="299"/>
    </location>
</feature>
<comment type="caution">
    <text evidence="3">The sequence shown here is derived from an EMBL/GenBank/DDBJ whole genome shotgun (WGS) entry which is preliminary data.</text>
</comment>
<feature type="transmembrane region" description="Helical" evidence="1">
    <location>
        <begin position="41"/>
        <end position="65"/>
    </location>
</feature>
<evidence type="ECO:0000259" key="2">
    <source>
        <dbReference type="Pfam" id="PF01757"/>
    </source>
</evidence>
<dbReference type="EMBL" id="JAPJUH010000001">
    <property type="protein sequence ID" value="MCX3263642.1"/>
    <property type="molecule type" value="Genomic_DNA"/>
</dbReference>